<proteinExistence type="predicted"/>
<name>A0A4U5NY71_STECR</name>
<feature type="region of interest" description="Disordered" evidence="1">
    <location>
        <begin position="191"/>
        <end position="211"/>
    </location>
</feature>
<feature type="compositionally biased region" description="Low complexity" evidence="1">
    <location>
        <begin position="1"/>
        <end position="32"/>
    </location>
</feature>
<protein>
    <submittedName>
        <fullName evidence="2">Uncharacterized protein</fullName>
    </submittedName>
</protein>
<dbReference type="GO" id="GO:0046982">
    <property type="term" value="F:protein heterodimerization activity"/>
    <property type="evidence" value="ECO:0007669"/>
    <property type="project" value="InterPro"/>
</dbReference>
<dbReference type="AlphaFoldDB" id="A0A4U5NY71"/>
<evidence type="ECO:0000313" key="3">
    <source>
        <dbReference type="Proteomes" id="UP000298663"/>
    </source>
</evidence>
<reference evidence="2 3" key="1">
    <citation type="journal article" date="2015" name="Genome Biol.">
        <title>Comparative genomics of Steinernema reveals deeply conserved gene regulatory networks.</title>
        <authorList>
            <person name="Dillman A.R."/>
            <person name="Macchietto M."/>
            <person name="Porter C.F."/>
            <person name="Rogers A."/>
            <person name="Williams B."/>
            <person name="Antoshechkin I."/>
            <person name="Lee M.M."/>
            <person name="Goodwin Z."/>
            <person name="Lu X."/>
            <person name="Lewis E.E."/>
            <person name="Goodrich-Blair H."/>
            <person name="Stock S.P."/>
            <person name="Adams B.J."/>
            <person name="Sternberg P.W."/>
            <person name="Mortazavi A."/>
        </authorList>
    </citation>
    <scope>NUCLEOTIDE SEQUENCE [LARGE SCALE GENOMIC DNA]</scope>
    <source>
        <strain evidence="2 3">ALL</strain>
    </source>
</reference>
<dbReference type="InterPro" id="IPR009072">
    <property type="entry name" value="Histone-fold"/>
</dbReference>
<evidence type="ECO:0000256" key="1">
    <source>
        <dbReference type="SAM" id="MobiDB-lite"/>
    </source>
</evidence>
<keyword evidence="3" id="KW-1185">Reference proteome</keyword>
<dbReference type="Gene3D" id="1.10.20.10">
    <property type="entry name" value="Histone, subunit A"/>
    <property type="match status" value="1"/>
</dbReference>
<evidence type="ECO:0000313" key="2">
    <source>
        <dbReference type="EMBL" id="TKR88587.1"/>
    </source>
</evidence>
<feature type="region of interest" description="Disordered" evidence="1">
    <location>
        <begin position="1"/>
        <end position="53"/>
    </location>
</feature>
<feature type="compositionally biased region" description="Basic and acidic residues" evidence="1">
    <location>
        <begin position="341"/>
        <end position="355"/>
    </location>
</feature>
<feature type="region of interest" description="Disordered" evidence="1">
    <location>
        <begin position="163"/>
        <end position="182"/>
    </location>
</feature>
<sequence>MTASARRTRTPPAALSSSSAATTSAARPTKTAWSPSTTIPWKAPGRRHGGNAERICSSLDPSSDRIDRWRTVASLSFIVAFKLHSDMPRAMNWEKLEANRRRRTLRRSSTVSSDGQERLLARIRANEAKKSAGGASRNAEASEEVDVEPRAEATQESRLEFAEAAAETRASTDSPVVPPSRRSEALNDLLRPRSFAQHKPPRFTQSSSDYSETLPLPVADISASEIEVPEMQPLEEATPSLVYIKQESTEVVQSSYEKLPVAKRRARKSGGRRGKTKKPAADDFRWTIKKLLRKRNENKGITPSYSISKKALEVMNNLTKDVFTRLRRIRCAPPPQQTPAEDPRRQLSSDRHEAPPPRGPRLLCDEGRPEGSEGCSRIFLNSCVCRSLFGV</sequence>
<dbReference type="EMBL" id="AZBU02000003">
    <property type="protein sequence ID" value="TKR88587.1"/>
    <property type="molecule type" value="Genomic_DNA"/>
</dbReference>
<dbReference type="Proteomes" id="UP000298663">
    <property type="component" value="Unassembled WGS sequence"/>
</dbReference>
<accession>A0A4U5NY71</accession>
<organism evidence="2 3">
    <name type="scientific">Steinernema carpocapsae</name>
    <name type="common">Entomopathogenic nematode</name>
    <dbReference type="NCBI Taxonomy" id="34508"/>
    <lineage>
        <taxon>Eukaryota</taxon>
        <taxon>Metazoa</taxon>
        <taxon>Ecdysozoa</taxon>
        <taxon>Nematoda</taxon>
        <taxon>Chromadorea</taxon>
        <taxon>Rhabditida</taxon>
        <taxon>Tylenchina</taxon>
        <taxon>Panagrolaimomorpha</taxon>
        <taxon>Strongyloidoidea</taxon>
        <taxon>Steinernematidae</taxon>
        <taxon>Steinernema</taxon>
    </lineage>
</organism>
<reference evidence="2 3" key="2">
    <citation type="journal article" date="2019" name="G3 (Bethesda)">
        <title>Hybrid Assembly of the Genome of the Entomopathogenic Nematode Steinernema carpocapsae Identifies the X-Chromosome.</title>
        <authorList>
            <person name="Serra L."/>
            <person name="Macchietto M."/>
            <person name="Macias-Munoz A."/>
            <person name="McGill C.J."/>
            <person name="Rodriguez I.M."/>
            <person name="Rodriguez B."/>
            <person name="Murad R."/>
            <person name="Mortazavi A."/>
        </authorList>
    </citation>
    <scope>NUCLEOTIDE SEQUENCE [LARGE SCALE GENOMIC DNA]</scope>
    <source>
        <strain evidence="2 3">ALL</strain>
    </source>
</reference>
<feature type="region of interest" description="Disordered" evidence="1">
    <location>
        <begin position="330"/>
        <end position="365"/>
    </location>
</feature>
<gene>
    <name evidence="2" type="ORF">L596_012804</name>
</gene>
<feature type="compositionally biased region" description="Basic and acidic residues" evidence="1">
    <location>
        <begin position="147"/>
        <end position="158"/>
    </location>
</feature>
<feature type="region of interest" description="Disordered" evidence="1">
    <location>
        <begin position="126"/>
        <end position="158"/>
    </location>
</feature>
<comment type="caution">
    <text evidence="2">The sequence shown here is derived from an EMBL/GenBank/DDBJ whole genome shotgun (WGS) entry which is preliminary data.</text>
</comment>